<gene>
    <name evidence="3" type="ORF">ACETRX_19830</name>
</gene>
<comment type="caution">
    <text evidence="3">The sequence shown here is derived from an EMBL/GenBank/DDBJ whole genome shotgun (WGS) entry which is preliminary data.</text>
</comment>
<name>A0ABV6ZIC6_9HYPH</name>
<dbReference type="PRINTS" id="PR00081">
    <property type="entry name" value="GDHRDH"/>
</dbReference>
<keyword evidence="2" id="KW-0560">Oxidoreductase</keyword>
<dbReference type="InterPro" id="IPR002347">
    <property type="entry name" value="SDR_fam"/>
</dbReference>
<evidence type="ECO:0000313" key="3">
    <source>
        <dbReference type="EMBL" id="MFC2251894.1"/>
    </source>
</evidence>
<proteinExistence type="inferred from homology"/>
<accession>A0ABV6ZIC6</accession>
<dbReference type="InterPro" id="IPR036291">
    <property type="entry name" value="NAD(P)-bd_dom_sf"/>
</dbReference>
<dbReference type="Gene3D" id="3.40.50.720">
    <property type="entry name" value="NAD(P)-binding Rossmann-like Domain"/>
    <property type="match status" value="1"/>
</dbReference>
<evidence type="ECO:0000256" key="2">
    <source>
        <dbReference type="ARBA" id="ARBA00023002"/>
    </source>
</evidence>
<dbReference type="EMBL" id="JBHGPK010000008">
    <property type="protein sequence ID" value="MFC2251894.1"/>
    <property type="molecule type" value="Genomic_DNA"/>
</dbReference>
<dbReference type="PANTHER" id="PTHR43477">
    <property type="entry name" value="DIHYDROANTICAPSIN 7-DEHYDROGENASE"/>
    <property type="match status" value="1"/>
</dbReference>
<dbReference type="Proteomes" id="UP001595190">
    <property type="component" value="Unassembled WGS sequence"/>
</dbReference>
<reference evidence="3 4" key="1">
    <citation type="submission" date="2024-09" db="EMBL/GenBank/DDBJ databases">
        <title>Description of Labrys sedimenti sp. nov., isolated from a diclofenac-degrading enrichment culture, and genome-based reclassification of Labrys portucalensis as a later heterotypic synonym of Labrys neptuniae.</title>
        <authorList>
            <person name="Tancsics A."/>
            <person name="Csepanyi A."/>
        </authorList>
    </citation>
    <scope>NUCLEOTIDE SEQUENCE [LARGE SCALE GENOMIC DNA]</scope>
    <source>
        <strain evidence="3 4">LMG 23412</strain>
    </source>
</reference>
<dbReference type="NCBIfam" id="NF005449">
    <property type="entry name" value="PRK07041.1"/>
    <property type="match status" value="1"/>
</dbReference>
<dbReference type="SUPFAM" id="SSF51735">
    <property type="entry name" value="NAD(P)-binding Rossmann-fold domains"/>
    <property type="match status" value="1"/>
</dbReference>
<dbReference type="InterPro" id="IPR051122">
    <property type="entry name" value="SDR_DHRS6-like"/>
</dbReference>
<dbReference type="Pfam" id="PF13561">
    <property type="entry name" value="adh_short_C2"/>
    <property type="match status" value="1"/>
</dbReference>
<dbReference type="RefSeq" id="WP_311935673.1">
    <property type="nucleotide sequence ID" value="NZ_JAVSCS010000013.1"/>
</dbReference>
<comment type="similarity">
    <text evidence="1">Belongs to the short-chain dehydrogenases/reductases (SDR) family.</text>
</comment>
<evidence type="ECO:0000256" key="1">
    <source>
        <dbReference type="ARBA" id="ARBA00006484"/>
    </source>
</evidence>
<sequence length="243" mass="25284">MAAFTGQKIIVVGGSSGIGLGVARAALENGADVVIVGRSPDKLRAAEQSLDAGLQVRSVVADMTEEADLARLFQNAGAFDHLVSTAGTPPPGDPIERTDMAMVRRFVDNKLIGAVMLAKHAAATLRRDGSMIFTSGINKDRPPVPGGAVVSAIAGSFGFFARALALELAPRRVNIVSPGWVDTPMWDEIVGEAKSGFFAGMAGRLPAGRIATPADVAPAYLYLMQSAFTTGETIHIDGGHCLI</sequence>
<organism evidence="3 4">
    <name type="scientific">Labrys neptuniae</name>
    <dbReference type="NCBI Taxonomy" id="376174"/>
    <lineage>
        <taxon>Bacteria</taxon>
        <taxon>Pseudomonadati</taxon>
        <taxon>Pseudomonadota</taxon>
        <taxon>Alphaproteobacteria</taxon>
        <taxon>Hyphomicrobiales</taxon>
        <taxon>Xanthobacteraceae</taxon>
        <taxon>Labrys</taxon>
    </lineage>
</organism>
<protein>
    <submittedName>
        <fullName evidence="3">SDR family oxidoreductase</fullName>
    </submittedName>
</protein>
<evidence type="ECO:0000313" key="4">
    <source>
        <dbReference type="Proteomes" id="UP001595190"/>
    </source>
</evidence>
<dbReference type="PANTHER" id="PTHR43477:SF1">
    <property type="entry name" value="DIHYDROANTICAPSIN 7-DEHYDROGENASE"/>
    <property type="match status" value="1"/>
</dbReference>